<sequence length="506" mass="49327">MSAPGDQPRDDDGARPSPWPSPWGPQQASPPREPDGGPGGRPDGDPAGAGGSWPGRDDDGPHGAGPRPSSDPAAGGSAPPAWWVPGDGAAVPGGRPAAGPGADPSAGTDDRPVPGPLLGHGGGGFPDVVPPVPGGEPRAPRRRRGARGLLLVAACLVAGLVGGVAGDRLAGRPAATVSVVERSGSASDGAGEGTGGTSVAEVAEAVLPSTVSIEVTSAAGSGGGSGFVLSPDGLVVTNNHVIASAADGGGRIRVLLADGSVEPATVVGRTSDYDLAVLRIQRTGLVPLAFADTDAVRVGDPVVAVGAPLGLTSTVTTGIVSALNRPVVAGESLDEQGFINAVQTDAAINPGNSGGPLVDMEGAVVGVNSAIAQAGGTGGAGGSIGLGFAIPANQVVRTTTELVEDGVATYPVIGVSLDPTYEGRGVRIAQQGANGQQPVTADGPAAAAGLQPGDVITAIDDQLVTAPDELIVAIRAREPGQPVALTVLRGRSEETVEVTLGSEPSS</sequence>
<dbReference type="InterPro" id="IPR009003">
    <property type="entry name" value="Peptidase_S1_PA"/>
</dbReference>
<feature type="compositionally biased region" description="Low complexity" evidence="4">
    <location>
        <begin position="64"/>
        <end position="107"/>
    </location>
</feature>
<dbReference type="InterPro" id="IPR051201">
    <property type="entry name" value="Chloro_Bact_Ser_Proteases"/>
</dbReference>
<accession>A0A3N1HN35</accession>
<dbReference type="SUPFAM" id="SSF50156">
    <property type="entry name" value="PDZ domain-like"/>
    <property type="match status" value="1"/>
</dbReference>
<feature type="compositionally biased region" description="Gly residues" evidence="4">
    <location>
        <begin position="36"/>
        <end position="53"/>
    </location>
</feature>
<dbReference type="PANTHER" id="PTHR43343:SF3">
    <property type="entry name" value="PROTEASE DO-LIKE 8, CHLOROPLASTIC"/>
    <property type="match status" value="1"/>
</dbReference>
<dbReference type="InterPro" id="IPR001940">
    <property type="entry name" value="Peptidase_S1C"/>
</dbReference>
<proteinExistence type="inferred from homology"/>
<evidence type="ECO:0000256" key="4">
    <source>
        <dbReference type="SAM" id="MobiDB-lite"/>
    </source>
</evidence>
<dbReference type="GO" id="GO:0004252">
    <property type="term" value="F:serine-type endopeptidase activity"/>
    <property type="evidence" value="ECO:0007669"/>
    <property type="project" value="InterPro"/>
</dbReference>
<dbReference type="InterPro" id="IPR036034">
    <property type="entry name" value="PDZ_sf"/>
</dbReference>
<dbReference type="EMBL" id="RJKN01000003">
    <property type="protein sequence ID" value="ROP43937.1"/>
    <property type="molecule type" value="Genomic_DNA"/>
</dbReference>
<dbReference type="SMART" id="SM00228">
    <property type="entry name" value="PDZ"/>
    <property type="match status" value="1"/>
</dbReference>
<evidence type="ECO:0000256" key="1">
    <source>
        <dbReference type="ARBA" id="ARBA00010541"/>
    </source>
</evidence>
<dbReference type="Pfam" id="PF13365">
    <property type="entry name" value="Trypsin_2"/>
    <property type="match status" value="1"/>
</dbReference>
<evidence type="ECO:0000256" key="5">
    <source>
        <dbReference type="SAM" id="Phobius"/>
    </source>
</evidence>
<keyword evidence="5" id="KW-1133">Transmembrane helix</keyword>
<evidence type="ECO:0000313" key="8">
    <source>
        <dbReference type="Proteomes" id="UP000276232"/>
    </source>
</evidence>
<dbReference type="PANTHER" id="PTHR43343">
    <property type="entry name" value="PEPTIDASE S12"/>
    <property type="match status" value="1"/>
</dbReference>
<dbReference type="AlphaFoldDB" id="A0A3N1HN35"/>
<evidence type="ECO:0000313" key="7">
    <source>
        <dbReference type="EMBL" id="ROP43937.1"/>
    </source>
</evidence>
<name>A0A3N1HN35_9ACTN</name>
<feature type="domain" description="PDZ" evidence="6">
    <location>
        <begin position="414"/>
        <end position="491"/>
    </location>
</feature>
<dbReference type="Pfam" id="PF13180">
    <property type="entry name" value="PDZ_2"/>
    <property type="match status" value="1"/>
</dbReference>
<keyword evidence="2 7" id="KW-0645">Protease</keyword>
<dbReference type="Proteomes" id="UP000276232">
    <property type="component" value="Unassembled WGS sequence"/>
</dbReference>
<dbReference type="Gene3D" id="2.30.42.10">
    <property type="match status" value="1"/>
</dbReference>
<protein>
    <submittedName>
        <fullName evidence="7">Putative serine protease PepD</fullName>
    </submittedName>
</protein>
<dbReference type="RefSeq" id="WP_123379594.1">
    <property type="nucleotide sequence ID" value="NZ_RJKN01000003.1"/>
</dbReference>
<dbReference type="Gene3D" id="2.40.10.10">
    <property type="entry name" value="Trypsin-like serine proteases"/>
    <property type="match status" value="2"/>
</dbReference>
<keyword evidence="5" id="KW-0472">Membrane</keyword>
<dbReference type="InterPro" id="IPR043504">
    <property type="entry name" value="Peptidase_S1_PA_chymotrypsin"/>
</dbReference>
<keyword evidence="3" id="KW-0378">Hydrolase</keyword>
<reference evidence="7 8" key="1">
    <citation type="journal article" date="2015" name="Stand. Genomic Sci.">
        <title>Genomic Encyclopedia of Bacterial and Archaeal Type Strains, Phase III: the genomes of soil and plant-associated and newly described type strains.</title>
        <authorList>
            <person name="Whitman W.B."/>
            <person name="Woyke T."/>
            <person name="Klenk H.P."/>
            <person name="Zhou Y."/>
            <person name="Lilburn T.G."/>
            <person name="Beck B.J."/>
            <person name="De Vos P."/>
            <person name="Vandamme P."/>
            <person name="Eisen J.A."/>
            <person name="Garrity G."/>
            <person name="Hugenholtz P."/>
            <person name="Kyrpides N.C."/>
        </authorList>
    </citation>
    <scope>NUCLEOTIDE SEQUENCE [LARGE SCALE GENOMIC DNA]</scope>
    <source>
        <strain evidence="7 8">CECT 7306</strain>
    </source>
</reference>
<dbReference type="InParanoid" id="A0A3N1HN35"/>
<comment type="similarity">
    <text evidence="1">Belongs to the peptidase S1C family.</text>
</comment>
<keyword evidence="8" id="KW-1185">Reference proteome</keyword>
<dbReference type="FunCoup" id="A0A3N1HN35">
    <property type="interactions" value="336"/>
</dbReference>
<dbReference type="GO" id="GO:0006508">
    <property type="term" value="P:proteolysis"/>
    <property type="evidence" value="ECO:0007669"/>
    <property type="project" value="UniProtKB-KW"/>
</dbReference>
<dbReference type="SUPFAM" id="SSF50494">
    <property type="entry name" value="Trypsin-like serine proteases"/>
    <property type="match status" value="1"/>
</dbReference>
<comment type="caution">
    <text evidence="7">The sequence shown here is derived from an EMBL/GenBank/DDBJ whole genome shotgun (WGS) entry which is preliminary data.</text>
</comment>
<dbReference type="PRINTS" id="PR00834">
    <property type="entry name" value="PROTEASES2C"/>
</dbReference>
<evidence type="ECO:0000256" key="3">
    <source>
        <dbReference type="ARBA" id="ARBA00022801"/>
    </source>
</evidence>
<evidence type="ECO:0000259" key="6">
    <source>
        <dbReference type="PROSITE" id="PS50106"/>
    </source>
</evidence>
<dbReference type="OrthoDB" id="9758917at2"/>
<feature type="transmembrane region" description="Helical" evidence="5">
    <location>
        <begin position="148"/>
        <end position="166"/>
    </location>
</feature>
<feature type="region of interest" description="Disordered" evidence="4">
    <location>
        <begin position="1"/>
        <end position="141"/>
    </location>
</feature>
<evidence type="ECO:0000256" key="2">
    <source>
        <dbReference type="ARBA" id="ARBA00022670"/>
    </source>
</evidence>
<gene>
    <name evidence="7" type="ORF">EDC03_1534</name>
</gene>
<organism evidence="7 8">
    <name type="scientific">Pseudokineococcus lusitanus</name>
    <dbReference type="NCBI Taxonomy" id="763993"/>
    <lineage>
        <taxon>Bacteria</taxon>
        <taxon>Bacillati</taxon>
        <taxon>Actinomycetota</taxon>
        <taxon>Actinomycetes</taxon>
        <taxon>Kineosporiales</taxon>
        <taxon>Kineosporiaceae</taxon>
        <taxon>Pseudokineococcus</taxon>
    </lineage>
</organism>
<keyword evidence="5" id="KW-0812">Transmembrane</keyword>
<dbReference type="PROSITE" id="PS50106">
    <property type="entry name" value="PDZ"/>
    <property type="match status" value="1"/>
</dbReference>
<dbReference type="InterPro" id="IPR001478">
    <property type="entry name" value="PDZ"/>
</dbReference>